<dbReference type="Proteomes" id="UP000314294">
    <property type="component" value="Unassembled WGS sequence"/>
</dbReference>
<sequence>MAKLEKSTLSKGERLGEGAFVGTPAAGLVLWSNLVDYGGRDLRRHASATSHICSPRSLTASVPPQTEWSGVLKTPSRRTDGPVIISRCCGAFDFQPFDRLQSLG</sequence>
<keyword evidence="2" id="KW-1185">Reference proteome</keyword>
<name>A0A4Z2ERX3_9TELE</name>
<reference evidence="1 2" key="1">
    <citation type="submission" date="2019-03" db="EMBL/GenBank/DDBJ databases">
        <title>First draft genome of Liparis tanakae, snailfish: a comprehensive survey of snailfish specific genes.</title>
        <authorList>
            <person name="Kim W."/>
            <person name="Song I."/>
            <person name="Jeong J.-H."/>
            <person name="Kim D."/>
            <person name="Kim S."/>
            <person name="Ryu S."/>
            <person name="Song J.Y."/>
            <person name="Lee S.K."/>
        </authorList>
    </citation>
    <scope>NUCLEOTIDE SEQUENCE [LARGE SCALE GENOMIC DNA]</scope>
    <source>
        <tissue evidence="1">Muscle</tissue>
    </source>
</reference>
<evidence type="ECO:0000313" key="1">
    <source>
        <dbReference type="EMBL" id="TNN31533.1"/>
    </source>
</evidence>
<protein>
    <submittedName>
        <fullName evidence="1">Uncharacterized protein</fullName>
    </submittedName>
</protein>
<gene>
    <name evidence="1" type="ORF">EYF80_058315</name>
</gene>
<dbReference type="AlphaFoldDB" id="A0A4Z2ERX3"/>
<proteinExistence type="predicted"/>
<evidence type="ECO:0000313" key="2">
    <source>
        <dbReference type="Proteomes" id="UP000314294"/>
    </source>
</evidence>
<comment type="caution">
    <text evidence="1">The sequence shown here is derived from an EMBL/GenBank/DDBJ whole genome shotgun (WGS) entry which is preliminary data.</text>
</comment>
<accession>A0A4Z2ERX3</accession>
<organism evidence="1 2">
    <name type="scientific">Liparis tanakae</name>
    <name type="common">Tanaka's snailfish</name>
    <dbReference type="NCBI Taxonomy" id="230148"/>
    <lineage>
        <taxon>Eukaryota</taxon>
        <taxon>Metazoa</taxon>
        <taxon>Chordata</taxon>
        <taxon>Craniata</taxon>
        <taxon>Vertebrata</taxon>
        <taxon>Euteleostomi</taxon>
        <taxon>Actinopterygii</taxon>
        <taxon>Neopterygii</taxon>
        <taxon>Teleostei</taxon>
        <taxon>Neoteleostei</taxon>
        <taxon>Acanthomorphata</taxon>
        <taxon>Eupercaria</taxon>
        <taxon>Perciformes</taxon>
        <taxon>Cottioidei</taxon>
        <taxon>Cottales</taxon>
        <taxon>Liparidae</taxon>
        <taxon>Liparis</taxon>
    </lineage>
</organism>
<dbReference type="EMBL" id="SRLO01003379">
    <property type="protein sequence ID" value="TNN31533.1"/>
    <property type="molecule type" value="Genomic_DNA"/>
</dbReference>